<proteinExistence type="predicted"/>
<accession>A0A1R3GBN2</accession>
<organism evidence="2 3">
    <name type="scientific">Corchorus olitorius</name>
    <dbReference type="NCBI Taxonomy" id="93759"/>
    <lineage>
        <taxon>Eukaryota</taxon>
        <taxon>Viridiplantae</taxon>
        <taxon>Streptophyta</taxon>
        <taxon>Embryophyta</taxon>
        <taxon>Tracheophyta</taxon>
        <taxon>Spermatophyta</taxon>
        <taxon>Magnoliopsida</taxon>
        <taxon>eudicotyledons</taxon>
        <taxon>Gunneridae</taxon>
        <taxon>Pentapetalae</taxon>
        <taxon>rosids</taxon>
        <taxon>malvids</taxon>
        <taxon>Malvales</taxon>
        <taxon>Malvaceae</taxon>
        <taxon>Grewioideae</taxon>
        <taxon>Apeibeae</taxon>
        <taxon>Corchorus</taxon>
    </lineage>
</organism>
<evidence type="ECO:0000256" key="1">
    <source>
        <dbReference type="SAM" id="MobiDB-lite"/>
    </source>
</evidence>
<protein>
    <submittedName>
        <fullName evidence="2">Uncharacterized protein</fullName>
    </submittedName>
</protein>
<feature type="compositionally biased region" description="Acidic residues" evidence="1">
    <location>
        <begin position="55"/>
        <end position="65"/>
    </location>
</feature>
<comment type="caution">
    <text evidence="2">The sequence shown here is derived from an EMBL/GenBank/DDBJ whole genome shotgun (WGS) entry which is preliminary data.</text>
</comment>
<keyword evidence="3" id="KW-1185">Reference proteome</keyword>
<sequence>MSQSGSSNQILDEVSGARGTPLDERRSAGGEGLLVGDAGEAVVGGSGGASIVEPPDSDEDSEDSLASESRVDEAVLLDFGAPPSVLREQIKTYHKYCRAKFAECGIKKRAGGWYAFQFVKGLLGVSPLEINSSERNDPKGEDLSKEEKEHVDYLQRVRHSSKDLCHRTRLYLCGLAPLPDAYPKMPTMDMGTVGPLAFGGIRMIVNARGDEGREFMIGESEEDYVDYTVFNLINGRLEADPNAIVPKASPELIDEELDPGIRLMAFVTGGCLAGLSSPLAIDAPFPFFFVDQRGGGAYADPPDYLFLLPMDKADKAAFKEAVKARMGEKKKSGQQNKSQGKKRSAEPIVASGGAPAGGASKGVPSSSGKDASSRGDRHGHVKHSANPSRNRDKTNLDFLCNLMTRCLKVGDSKETETVEALEDDECAASIAVCAHKEKKARKDAQRLHGLLEKKYTDLCAKFSKLEKENSTLTSDYASLKKARDDDAATHTMFRIQMEKDLEDLRIAECEKKEVAHASAVADAADVAQDLADEARQELLKSIKEAHPELDLSAFECAAEGEAEEELGEESSPSLVAGETEPAAIDRGGEVVDLTVTHVVIPSSEQLFTTDDLFDGLQVDIAQSKEIADQIFAENGDESIANVGTVPTSSQAPKDLSAERQGDGEDAS</sequence>
<dbReference type="EMBL" id="AWUE01022938">
    <property type="protein sequence ID" value="OMO55499.1"/>
    <property type="molecule type" value="Genomic_DNA"/>
</dbReference>
<dbReference type="Proteomes" id="UP000187203">
    <property type="component" value="Unassembled WGS sequence"/>
</dbReference>
<name>A0A1R3GBN2_9ROSI</name>
<feature type="region of interest" description="Disordered" evidence="1">
    <location>
        <begin position="1"/>
        <end position="69"/>
    </location>
</feature>
<evidence type="ECO:0000313" key="3">
    <source>
        <dbReference type="Proteomes" id="UP000187203"/>
    </source>
</evidence>
<reference evidence="3" key="1">
    <citation type="submission" date="2013-09" db="EMBL/GenBank/DDBJ databases">
        <title>Corchorus olitorius genome sequencing.</title>
        <authorList>
            <person name="Alam M."/>
            <person name="Haque M.S."/>
            <person name="Islam M.S."/>
            <person name="Emdad E.M."/>
            <person name="Islam M.M."/>
            <person name="Ahmed B."/>
            <person name="Halim A."/>
            <person name="Hossen Q.M.M."/>
            <person name="Hossain M.Z."/>
            <person name="Ahmed R."/>
            <person name="Khan M.M."/>
            <person name="Islam R."/>
            <person name="Rashid M.M."/>
            <person name="Khan S.A."/>
            <person name="Rahman M.S."/>
            <person name="Alam M."/>
            <person name="Yahiya A.S."/>
            <person name="Khan M.S."/>
            <person name="Azam M.S."/>
            <person name="Haque T."/>
            <person name="Lashkar M.Z.H."/>
            <person name="Akhand A.I."/>
            <person name="Morshed G."/>
            <person name="Roy S."/>
            <person name="Uddin K.S."/>
            <person name="Rabeya T."/>
            <person name="Hossain A.S."/>
            <person name="Chowdhury A."/>
            <person name="Snigdha A.R."/>
            <person name="Mortoza M.S."/>
            <person name="Matin S.A."/>
            <person name="Hoque S.M.E."/>
            <person name="Islam M.K."/>
            <person name="Roy D.K."/>
            <person name="Haider R."/>
            <person name="Moosa M.M."/>
            <person name="Elias S.M."/>
            <person name="Hasan A.M."/>
            <person name="Jahan S."/>
            <person name="Shafiuddin M."/>
            <person name="Mahmood N."/>
            <person name="Shommy N.S."/>
        </authorList>
    </citation>
    <scope>NUCLEOTIDE SEQUENCE [LARGE SCALE GENOMIC DNA]</scope>
    <source>
        <strain evidence="3">cv. O-4</strain>
    </source>
</reference>
<feature type="compositionally biased region" description="Basic and acidic residues" evidence="1">
    <location>
        <begin position="132"/>
        <end position="148"/>
    </location>
</feature>
<feature type="compositionally biased region" description="Polar residues" evidence="1">
    <location>
        <begin position="1"/>
        <end position="10"/>
    </location>
</feature>
<dbReference type="AlphaFoldDB" id="A0A1R3GBN2"/>
<feature type="region of interest" description="Disordered" evidence="1">
    <location>
        <begin position="129"/>
        <end position="148"/>
    </location>
</feature>
<evidence type="ECO:0000313" key="2">
    <source>
        <dbReference type="EMBL" id="OMO55499.1"/>
    </source>
</evidence>
<gene>
    <name evidence="2" type="ORF">COLO4_35956</name>
</gene>
<feature type="region of interest" description="Disordered" evidence="1">
    <location>
        <begin position="635"/>
        <end position="667"/>
    </location>
</feature>
<feature type="compositionally biased region" description="Basic and acidic residues" evidence="1">
    <location>
        <begin position="655"/>
        <end position="667"/>
    </location>
</feature>
<feature type="region of interest" description="Disordered" evidence="1">
    <location>
        <begin position="324"/>
        <end position="393"/>
    </location>
</feature>